<dbReference type="PROSITE" id="PS50013">
    <property type="entry name" value="CHROMO_2"/>
    <property type="match status" value="1"/>
</dbReference>
<dbReference type="InterPro" id="IPR016197">
    <property type="entry name" value="Chromo-like_dom_sf"/>
</dbReference>
<keyword evidence="7" id="KW-0255">Endonuclease</keyword>
<keyword evidence="14" id="KW-0233">DNA recombination</keyword>
<dbReference type="GO" id="GO:0003677">
    <property type="term" value="F:DNA binding"/>
    <property type="evidence" value="ECO:0007669"/>
    <property type="project" value="UniProtKB-KW"/>
</dbReference>
<gene>
    <name evidence="18" type="ORF">Pfra01_000589100</name>
</gene>
<dbReference type="FunFam" id="3.30.70.270:FF:000020">
    <property type="entry name" value="Transposon Tf2-6 polyprotein-like Protein"/>
    <property type="match status" value="1"/>
</dbReference>
<dbReference type="Pfam" id="PF17921">
    <property type="entry name" value="Integrase_H2C2"/>
    <property type="match status" value="1"/>
</dbReference>
<dbReference type="InterPro" id="IPR041373">
    <property type="entry name" value="RT_RNaseH"/>
</dbReference>
<dbReference type="GO" id="GO:0004519">
    <property type="term" value="F:endonuclease activity"/>
    <property type="evidence" value="ECO:0007669"/>
    <property type="project" value="UniProtKB-KW"/>
</dbReference>
<evidence type="ECO:0000256" key="8">
    <source>
        <dbReference type="ARBA" id="ARBA00022801"/>
    </source>
</evidence>
<keyword evidence="6" id="KW-0064">Aspartyl protease</keyword>
<dbReference type="AlphaFoldDB" id="A0A9W6U959"/>
<keyword evidence="2" id="KW-0808">Transferase</keyword>
<evidence type="ECO:0000259" key="16">
    <source>
        <dbReference type="PROSITE" id="PS50013"/>
    </source>
</evidence>
<dbReference type="InterPro" id="IPR043128">
    <property type="entry name" value="Rev_trsase/Diguanyl_cyclase"/>
</dbReference>
<feature type="compositionally biased region" description="Polar residues" evidence="15">
    <location>
        <begin position="103"/>
        <end position="114"/>
    </location>
</feature>
<dbReference type="GO" id="GO:0046872">
    <property type="term" value="F:metal ion binding"/>
    <property type="evidence" value="ECO:0007669"/>
    <property type="project" value="UniProtKB-KW"/>
</dbReference>
<evidence type="ECO:0000256" key="10">
    <source>
        <dbReference type="ARBA" id="ARBA00022908"/>
    </source>
</evidence>
<feature type="region of interest" description="Disordered" evidence="15">
    <location>
        <begin position="102"/>
        <end position="125"/>
    </location>
</feature>
<dbReference type="Proteomes" id="UP001165121">
    <property type="component" value="Unassembled WGS sequence"/>
</dbReference>
<evidence type="ECO:0000256" key="11">
    <source>
        <dbReference type="ARBA" id="ARBA00022918"/>
    </source>
</evidence>
<dbReference type="Pfam" id="PF00078">
    <property type="entry name" value="RVT_1"/>
    <property type="match status" value="1"/>
</dbReference>
<dbReference type="Pfam" id="PF17917">
    <property type="entry name" value="RT_RNaseH"/>
    <property type="match status" value="1"/>
</dbReference>
<keyword evidence="11" id="KW-0695">RNA-directed DNA polymerase</keyword>
<feature type="domain" description="Integrase catalytic" evidence="17">
    <location>
        <begin position="537"/>
        <end position="712"/>
    </location>
</feature>
<dbReference type="InterPro" id="IPR012337">
    <property type="entry name" value="RNaseH-like_sf"/>
</dbReference>
<feature type="region of interest" description="Disordered" evidence="15">
    <location>
        <begin position="45"/>
        <end position="73"/>
    </location>
</feature>
<feature type="domain" description="Chromo" evidence="16">
    <location>
        <begin position="860"/>
        <end position="906"/>
    </location>
</feature>
<comment type="caution">
    <text evidence="18">The sequence shown here is derived from an EMBL/GenBank/DDBJ whole genome shotgun (WGS) entry which is preliminary data.</text>
</comment>
<evidence type="ECO:0000256" key="5">
    <source>
        <dbReference type="ARBA" id="ARBA00022723"/>
    </source>
</evidence>
<dbReference type="CDD" id="cd01647">
    <property type="entry name" value="RT_LTR"/>
    <property type="match status" value="1"/>
</dbReference>
<keyword evidence="10" id="KW-0229">DNA integration</keyword>
<evidence type="ECO:0000256" key="6">
    <source>
        <dbReference type="ARBA" id="ARBA00022750"/>
    </source>
</evidence>
<evidence type="ECO:0000256" key="3">
    <source>
        <dbReference type="ARBA" id="ARBA00022695"/>
    </source>
</evidence>
<feature type="compositionally biased region" description="Polar residues" evidence="15">
    <location>
        <begin position="911"/>
        <end position="920"/>
    </location>
</feature>
<dbReference type="Pfam" id="PF24626">
    <property type="entry name" value="SH3_Tf2-1"/>
    <property type="match status" value="1"/>
</dbReference>
<dbReference type="InterPro" id="IPR036397">
    <property type="entry name" value="RNaseH_sf"/>
</dbReference>
<feature type="compositionally biased region" description="Basic residues" evidence="15">
    <location>
        <begin position="937"/>
        <end position="947"/>
    </location>
</feature>
<dbReference type="InterPro" id="IPR043502">
    <property type="entry name" value="DNA/RNA_pol_sf"/>
</dbReference>
<dbReference type="GO" id="GO:0004190">
    <property type="term" value="F:aspartic-type endopeptidase activity"/>
    <property type="evidence" value="ECO:0007669"/>
    <property type="project" value="UniProtKB-KW"/>
</dbReference>
<proteinExistence type="predicted"/>
<accession>A0A9W6U959</accession>
<sequence>MWLVTSSTKPNTSKVERLRAWNSAYSSPCERFGQYCVQHVAAKHLHQPRPEAESTQRPRKASGTRLDGRNAGGRYDSTVQAAVLVPNILYPKGGRVADRARFSRNQRSCQNSGDTGPAQGRHLRIDGAGTPFLGDGPAEGFIQVRLRERDIPFTAFSTPDGHFEYLVTPMGLSSSPFAFNRLMQSVFEDQRDFCRVYFDDLFVFTPSADMEEHFAGLDKVLARCEEQQLYVKLAKCTFCAPEIPCLGDFIGRDGVRMDPDKIRTIRDWPVPRTKRELQSFIGTCVYVLKYCKDFAVLTGPLTEATRGKTKHEQIALDGDQRRCFDELKARLTSPAVLAHPDSSLDYHVKMDASDYAIGGYLYQVEANGREKIITYGGHKLDAAERMYPTREKELLAALHAMRTWKVYLIDKPFYVNTDHRTLESILPQSTCSQRLARWLNELSFFQPRFQWILGDTNVVADAVSRSPQLAADDQPTHVSIGSLLAQLSEQHSRLTADDALHLYMREHVSIAEQCKRLYASDPVLGPLIEYLVNTDRQGAPPVEFGRRIRANVSHFMFDDGLLFFQPDAESQQHLCVPADVYLRNLILFEHHNTLAFGHAGSQKTLAAVQQKFCWANMAKSVANDRDSRFLSAFWKAVAASQRTQIHANTAFKPSTDGQNERSHAFINDYLHAFVSPTQDDWCELLPMAEFAYNSRLHSSIGMSPFAADLGYEPRVLADLAHPHPQPRPTDGSRFVDHLQSTLLRCRDALEQANASMKHFYDMNRPDVRFSIGDEVLLDTLHLDLAHIGTAGRRKFAARFIGSYKILTSTTPNTYRTSLSPGIRLHDEFHVSYLRRYHEDSYPHRLNDVPRLITRDGTVGQQIRAIVDQRDHQGELQYKVRWYGRDERDSWEPATNLTQAAGLIAELLASAPVSTPSSNPLSTPDAPTPSPSSPSRAPTRRSQRLHPT</sequence>
<evidence type="ECO:0000256" key="14">
    <source>
        <dbReference type="ARBA" id="ARBA00023172"/>
    </source>
</evidence>
<dbReference type="GO" id="GO:0003964">
    <property type="term" value="F:RNA-directed DNA polymerase activity"/>
    <property type="evidence" value="ECO:0007669"/>
    <property type="project" value="UniProtKB-KW"/>
</dbReference>
<dbReference type="CDD" id="cd09274">
    <property type="entry name" value="RNase_HI_RT_Ty3"/>
    <property type="match status" value="1"/>
</dbReference>
<reference evidence="18" key="1">
    <citation type="submission" date="2023-04" db="EMBL/GenBank/DDBJ databases">
        <title>Phytophthora fragariaefolia NBRC 109709.</title>
        <authorList>
            <person name="Ichikawa N."/>
            <person name="Sato H."/>
            <person name="Tonouchi N."/>
        </authorList>
    </citation>
    <scope>NUCLEOTIDE SEQUENCE</scope>
    <source>
        <strain evidence="18">NBRC 109709</strain>
    </source>
</reference>
<keyword evidence="9" id="KW-0460">Magnesium</keyword>
<dbReference type="PROSITE" id="PS50994">
    <property type="entry name" value="INTEGRASE"/>
    <property type="match status" value="1"/>
</dbReference>
<evidence type="ECO:0000256" key="2">
    <source>
        <dbReference type="ARBA" id="ARBA00022679"/>
    </source>
</evidence>
<dbReference type="PANTHER" id="PTHR37984">
    <property type="entry name" value="PROTEIN CBG26694"/>
    <property type="match status" value="1"/>
</dbReference>
<dbReference type="InterPro" id="IPR000953">
    <property type="entry name" value="Chromo/chromo_shadow_dom"/>
</dbReference>
<feature type="region of interest" description="Disordered" evidence="15">
    <location>
        <begin position="910"/>
        <end position="947"/>
    </location>
</feature>
<evidence type="ECO:0000256" key="9">
    <source>
        <dbReference type="ARBA" id="ARBA00022842"/>
    </source>
</evidence>
<dbReference type="EMBL" id="BSXT01000478">
    <property type="protein sequence ID" value="GMF28449.1"/>
    <property type="molecule type" value="Genomic_DNA"/>
</dbReference>
<evidence type="ECO:0000256" key="13">
    <source>
        <dbReference type="ARBA" id="ARBA00023125"/>
    </source>
</evidence>
<evidence type="ECO:0000259" key="17">
    <source>
        <dbReference type="PROSITE" id="PS50994"/>
    </source>
</evidence>
<evidence type="ECO:0000256" key="4">
    <source>
        <dbReference type="ARBA" id="ARBA00022722"/>
    </source>
</evidence>
<dbReference type="InterPro" id="IPR050951">
    <property type="entry name" value="Retrovirus_Pol_polyprotein"/>
</dbReference>
<evidence type="ECO:0000313" key="18">
    <source>
        <dbReference type="EMBL" id="GMF28449.1"/>
    </source>
</evidence>
<dbReference type="GO" id="GO:0015074">
    <property type="term" value="P:DNA integration"/>
    <property type="evidence" value="ECO:0007669"/>
    <property type="project" value="UniProtKB-KW"/>
</dbReference>
<dbReference type="GO" id="GO:0006310">
    <property type="term" value="P:DNA recombination"/>
    <property type="evidence" value="ECO:0007669"/>
    <property type="project" value="UniProtKB-KW"/>
</dbReference>
<dbReference type="PANTHER" id="PTHR37984:SF5">
    <property type="entry name" value="PROTEIN NYNRIN-LIKE"/>
    <property type="match status" value="1"/>
</dbReference>
<dbReference type="GO" id="GO:0003887">
    <property type="term" value="F:DNA-directed DNA polymerase activity"/>
    <property type="evidence" value="ECO:0007669"/>
    <property type="project" value="UniProtKB-KW"/>
</dbReference>
<dbReference type="Gene3D" id="3.30.420.10">
    <property type="entry name" value="Ribonuclease H-like superfamily/Ribonuclease H"/>
    <property type="match status" value="1"/>
</dbReference>
<keyword evidence="1" id="KW-0645">Protease</keyword>
<dbReference type="InterPro" id="IPR056924">
    <property type="entry name" value="SH3_Tf2-1"/>
</dbReference>
<dbReference type="InterPro" id="IPR001584">
    <property type="entry name" value="Integrase_cat-core"/>
</dbReference>
<protein>
    <submittedName>
        <fullName evidence="18">Unnamed protein product</fullName>
    </submittedName>
</protein>
<evidence type="ECO:0000256" key="1">
    <source>
        <dbReference type="ARBA" id="ARBA00022670"/>
    </source>
</evidence>
<dbReference type="SMART" id="SM00298">
    <property type="entry name" value="CHROMO"/>
    <property type="match status" value="1"/>
</dbReference>
<keyword evidence="12" id="KW-0239">DNA-directed DNA polymerase</keyword>
<dbReference type="SUPFAM" id="SSF56672">
    <property type="entry name" value="DNA/RNA polymerases"/>
    <property type="match status" value="1"/>
</dbReference>
<keyword evidence="19" id="KW-1185">Reference proteome</keyword>
<dbReference type="InterPro" id="IPR000477">
    <property type="entry name" value="RT_dom"/>
</dbReference>
<evidence type="ECO:0000256" key="15">
    <source>
        <dbReference type="SAM" id="MobiDB-lite"/>
    </source>
</evidence>
<dbReference type="InterPro" id="IPR041588">
    <property type="entry name" value="Integrase_H2C2"/>
</dbReference>
<dbReference type="Gene3D" id="3.30.70.270">
    <property type="match status" value="2"/>
</dbReference>
<evidence type="ECO:0000256" key="7">
    <source>
        <dbReference type="ARBA" id="ARBA00022759"/>
    </source>
</evidence>
<dbReference type="Gene3D" id="2.40.50.40">
    <property type="match status" value="1"/>
</dbReference>
<organism evidence="18 19">
    <name type="scientific">Phytophthora fragariaefolia</name>
    <dbReference type="NCBI Taxonomy" id="1490495"/>
    <lineage>
        <taxon>Eukaryota</taxon>
        <taxon>Sar</taxon>
        <taxon>Stramenopiles</taxon>
        <taxon>Oomycota</taxon>
        <taxon>Peronosporomycetes</taxon>
        <taxon>Peronosporales</taxon>
        <taxon>Peronosporaceae</taxon>
        <taxon>Phytophthora</taxon>
    </lineage>
</organism>
<dbReference type="Gene3D" id="3.10.10.10">
    <property type="entry name" value="HIV Type 1 Reverse Transcriptase, subunit A, domain 1"/>
    <property type="match status" value="1"/>
</dbReference>
<dbReference type="GO" id="GO:0006508">
    <property type="term" value="P:proteolysis"/>
    <property type="evidence" value="ECO:0007669"/>
    <property type="project" value="UniProtKB-KW"/>
</dbReference>
<dbReference type="CDD" id="cd00024">
    <property type="entry name" value="CD_CSD"/>
    <property type="match status" value="1"/>
</dbReference>
<keyword evidence="3" id="KW-0548">Nucleotidyltransferase</keyword>
<evidence type="ECO:0000313" key="19">
    <source>
        <dbReference type="Proteomes" id="UP001165121"/>
    </source>
</evidence>
<name>A0A9W6U959_9STRA</name>
<keyword evidence="13" id="KW-0238">DNA-binding</keyword>
<evidence type="ECO:0000256" key="12">
    <source>
        <dbReference type="ARBA" id="ARBA00022932"/>
    </source>
</evidence>
<keyword evidence="8" id="KW-0378">Hydrolase</keyword>
<dbReference type="SUPFAM" id="SSF53098">
    <property type="entry name" value="Ribonuclease H-like"/>
    <property type="match status" value="1"/>
</dbReference>
<dbReference type="OrthoDB" id="146933at2759"/>
<dbReference type="SUPFAM" id="SSF54160">
    <property type="entry name" value="Chromo domain-like"/>
    <property type="match status" value="1"/>
</dbReference>
<keyword evidence="5" id="KW-0479">Metal-binding</keyword>
<keyword evidence="4" id="KW-0540">Nuclease</keyword>